<evidence type="ECO:0000256" key="1">
    <source>
        <dbReference type="SAM" id="MobiDB-lite"/>
    </source>
</evidence>
<organism evidence="2 3">
    <name type="scientific">Kipferlia bialata</name>
    <dbReference type="NCBI Taxonomy" id="797122"/>
    <lineage>
        <taxon>Eukaryota</taxon>
        <taxon>Metamonada</taxon>
        <taxon>Carpediemonas-like organisms</taxon>
        <taxon>Kipferlia</taxon>
    </lineage>
</organism>
<dbReference type="Proteomes" id="UP000265618">
    <property type="component" value="Unassembled WGS sequence"/>
</dbReference>
<evidence type="ECO:0000313" key="2">
    <source>
        <dbReference type="EMBL" id="GCA63535.1"/>
    </source>
</evidence>
<sequence length="56" mass="6608">MVEYPHLTGREGERERERDRQEMHLEERKGVETEREKGGVGYRKMALLLCCSLIMA</sequence>
<gene>
    <name evidence="2" type="ORF">KIPB_010505</name>
</gene>
<accession>A0A391NPX2</accession>
<name>A0A391NPX2_9EUKA</name>
<evidence type="ECO:0000313" key="3">
    <source>
        <dbReference type="Proteomes" id="UP000265618"/>
    </source>
</evidence>
<proteinExistence type="predicted"/>
<protein>
    <submittedName>
        <fullName evidence="2">Uncharacterized protein</fullName>
    </submittedName>
</protein>
<keyword evidence="3" id="KW-1185">Reference proteome</keyword>
<feature type="non-terminal residue" evidence="2">
    <location>
        <position position="56"/>
    </location>
</feature>
<dbReference type="AlphaFoldDB" id="A0A391NPX2"/>
<reference evidence="2 3" key="1">
    <citation type="journal article" date="2018" name="PLoS ONE">
        <title>The draft genome of Kipferlia bialata reveals reductive genome evolution in fornicate parasites.</title>
        <authorList>
            <person name="Tanifuji G."/>
            <person name="Takabayashi S."/>
            <person name="Kume K."/>
            <person name="Takagi M."/>
            <person name="Nakayama T."/>
            <person name="Kamikawa R."/>
            <person name="Inagaki Y."/>
            <person name="Hashimoto T."/>
        </authorList>
    </citation>
    <scope>NUCLEOTIDE SEQUENCE [LARGE SCALE GENOMIC DNA]</scope>
    <source>
        <strain evidence="2">NY0173</strain>
    </source>
</reference>
<comment type="caution">
    <text evidence="2">The sequence shown here is derived from an EMBL/GenBank/DDBJ whole genome shotgun (WGS) entry which is preliminary data.</text>
</comment>
<dbReference type="EMBL" id="BDIP01003928">
    <property type="protein sequence ID" value="GCA63535.1"/>
    <property type="molecule type" value="Genomic_DNA"/>
</dbReference>
<feature type="compositionally biased region" description="Basic and acidic residues" evidence="1">
    <location>
        <begin position="8"/>
        <end position="36"/>
    </location>
</feature>
<feature type="region of interest" description="Disordered" evidence="1">
    <location>
        <begin position="1"/>
        <end position="36"/>
    </location>
</feature>